<dbReference type="EMBL" id="JAAOIC020000035">
    <property type="protein sequence ID" value="KAG8039573.1"/>
    <property type="molecule type" value="Genomic_DNA"/>
</dbReference>
<dbReference type="GO" id="GO:0005739">
    <property type="term" value="C:mitochondrion"/>
    <property type="evidence" value="ECO:0007669"/>
    <property type="project" value="TreeGrafter"/>
</dbReference>
<evidence type="ECO:0000256" key="7">
    <source>
        <dbReference type="ARBA" id="ARBA00022833"/>
    </source>
</evidence>
<protein>
    <submittedName>
        <fullName evidence="9">Uncharacterized protein</fullName>
    </submittedName>
</protein>
<reference evidence="9" key="2">
    <citation type="submission" date="2021-04" db="EMBL/GenBank/DDBJ databases">
        <title>Genome-wide patterns of bracovirus chromosomal integration into multiple host tissues during parasitism.</title>
        <authorList>
            <person name="Chebbi M.A.C."/>
        </authorList>
    </citation>
    <scope>NUCLEOTIDE SEQUENCE</scope>
    <source>
        <tissue evidence="9">Whole body</tissue>
    </source>
</reference>
<keyword evidence="3" id="KW-0540">Nuclease</keyword>
<dbReference type="OrthoDB" id="527344at2759"/>
<gene>
    <name evidence="9" type="ORF">G9C98_008216</name>
</gene>
<proteinExistence type="predicted"/>
<comment type="caution">
    <text evidence="9">The sequence shown here is derived from an EMBL/GenBank/DDBJ whole genome shotgun (WGS) entry which is preliminary data.</text>
</comment>
<evidence type="ECO:0000313" key="9">
    <source>
        <dbReference type="EMBL" id="KAG8039573.1"/>
    </source>
</evidence>
<accession>A0A8J5VAW8</accession>
<comment type="cofactor">
    <cofactor evidence="1">
        <name>Zn(2+)</name>
        <dbReference type="ChEBI" id="CHEBI:29105"/>
    </cofactor>
</comment>
<evidence type="ECO:0000256" key="6">
    <source>
        <dbReference type="ARBA" id="ARBA00022801"/>
    </source>
</evidence>
<dbReference type="AlphaFoldDB" id="A0A8J5VAW8"/>
<name>A0A8J5VAW8_9HYME</name>
<feature type="compositionally biased region" description="Low complexity" evidence="8">
    <location>
        <begin position="93"/>
        <end position="102"/>
    </location>
</feature>
<dbReference type="Proteomes" id="UP000729913">
    <property type="component" value="Unassembled WGS sequence"/>
</dbReference>
<evidence type="ECO:0000256" key="4">
    <source>
        <dbReference type="ARBA" id="ARBA00022723"/>
    </source>
</evidence>
<keyword evidence="2" id="KW-0819">tRNA processing</keyword>
<organism evidence="9 10">
    <name type="scientific">Cotesia typhae</name>
    <dbReference type="NCBI Taxonomy" id="2053667"/>
    <lineage>
        <taxon>Eukaryota</taxon>
        <taxon>Metazoa</taxon>
        <taxon>Ecdysozoa</taxon>
        <taxon>Arthropoda</taxon>
        <taxon>Hexapoda</taxon>
        <taxon>Insecta</taxon>
        <taxon>Pterygota</taxon>
        <taxon>Neoptera</taxon>
        <taxon>Endopterygota</taxon>
        <taxon>Hymenoptera</taxon>
        <taxon>Apocrita</taxon>
        <taxon>Ichneumonoidea</taxon>
        <taxon>Braconidae</taxon>
        <taxon>Microgastrinae</taxon>
        <taxon>Cotesia</taxon>
    </lineage>
</organism>
<keyword evidence="4" id="KW-0479">Metal-binding</keyword>
<sequence length="115" mass="13650">MHSTISQAISIGEQMKAKFILLTHFSQRYSKMPRIPEDDEKFNSNSIGIAFDNMQFNLAELTLLPLFYPALKLIFSEYCYQLESKAQRRLFKQQQQQQQQQQNEKLNHNVQHQKN</sequence>
<keyword evidence="6" id="KW-0378">Hydrolase</keyword>
<evidence type="ECO:0000256" key="3">
    <source>
        <dbReference type="ARBA" id="ARBA00022722"/>
    </source>
</evidence>
<feature type="region of interest" description="Disordered" evidence="8">
    <location>
        <begin position="90"/>
        <end position="115"/>
    </location>
</feature>
<keyword evidence="10" id="KW-1185">Reference proteome</keyword>
<evidence type="ECO:0000256" key="1">
    <source>
        <dbReference type="ARBA" id="ARBA00001947"/>
    </source>
</evidence>
<evidence type="ECO:0000256" key="5">
    <source>
        <dbReference type="ARBA" id="ARBA00022759"/>
    </source>
</evidence>
<dbReference type="GO" id="GO:0042781">
    <property type="term" value="F:3'-tRNA processing endoribonuclease activity"/>
    <property type="evidence" value="ECO:0007669"/>
    <property type="project" value="InterPro"/>
</dbReference>
<reference evidence="9" key="1">
    <citation type="submission" date="2020-03" db="EMBL/GenBank/DDBJ databases">
        <authorList>
            <person name="Chebbi M.A."/>
            <person name="Drezen J.M."/>
        </authorList>
    </citation>
    <scope>NUCLEOTIDE SEQUENCE</scope>
    <source>
        <tissue evidence="9">Whole body</tissue>
    </source>
</reference>
<dbReference type="PANTHER" id="PTHR12553">
    <property type="entry name" value="ZINC PHOSPHODIESTERASE ELAC PROTEIN 2"/>
    <property type="match status" value="1"/>
</dbReference>
<dbReference type="GO" id="GO:0046872">
    <property type="term" value="F:metal ion binding"/>
    <property type="evidence" value="ECO:0007669"/>
    <property type="project" value="UniProtKB-KW"/>
</dbReference>
<evidence type="ECO:0000256" key="2">
    <source>
        <dbReference type="ARBA" id="ARBA00022694"/>
    </source>
</evidence>
<dbReference type="GO" id="GO:1990180">
    <property type="term" value="P:mitochondrial tRNA 3'-end processing"/>
    <property type="evidence" value="ECO:0007669"/>
    <property type="project" value="TreeGrafter"/>
</dbReference>
<keyword evidence="5" id="KW-0255">Endonuclease</keyword>
<dbReference type="InterPro" id="IPR047151">
    <property type="entry name" value="RNZ2-like"/>
</dbReference>
<evidence type="ECO:0000313" key="10">
    <source>
        <dbReference type="Proteomes" id="UP000729913"/>
    </source>
</evidence>
<dbReference type="PANTHER" id="PTHR12553:SF49">
    <property type="entry name" value="ZINC PHOSPHODIESTERASE ELAC PROTEIN 2"/>
    <property type="match status" value="1"/>
</dbReference>
<evidence type="ECO:0000256" key="8">
    <source>
        <dbReference type="SAM" id="MobiDB-lite"/>
    </source>
</evidence>
<keyword evidence="7" id="KW-0862">Zinc</keyword>